<reference evidence="1" key="1">
    <citation type="journal article" date="2014" name="Nat. Genet.">
        <title>Genome and transcriptome of the porcine whipworm Trichuris suis.</title>
        <authorList>
            <person name="Jex A.R."/>
            <person name="Nejsum P."/>
            <person name="Schwarz E.M."/>
            <person name="Hu L."/>
            <person name="Young N.D."/>
            <person name="Hall R.S."/>
            <person name="Korhonen P.K."/>
            <person name="Liao S."/>
            <person name="Thamsborg S."/>
            <person name="Xia J."/>
            <person name="Xu P."/>
            <person name="Wang S."/>
            <person name="Scheerlinck J.P."/>
            <person name="Hofmann A."/>
            <person name="Sternberg P.W."/>
            <person name="Wang J."/>
            <person name="Gasser R.B."/>
        </authorList>
    </citation>
    <scope>NUCLEOTIDE SEQUENCE [LARGE SCALE GENOMIC DNA]</scope>
    <source>
        <strain evidence="1">DCEP-RM93F</strain>
    </source>
</reference>
<name>A0A085N642_9BILA</name>
<accession>A0A085N642</accession>
<gene>
    <name evidence="1" type="ORF">M514_22881</name>
</gene>
<sequence length="70" mass="8074">MRRPTVVTGKETVALVRGIEKEDRRIMIRRIANMVRVSLDSAFAIVHETLGLRKLPARWFLIALCDEQLI</sequence>
<dbReference type="AlphaFoldDB" id="A0A085N642"/>
<proteinExistence type="predicted"/>
<protein>
    <submittedName>
        <fullName evidence="1">Uncharacterized protein</fullName>
    </submittedName>
</protein>
<organism evidence="1">
    <name type="scientific">Trichuris suis</name>
    <name type="common">pig whipworm</name>
    <dbReference type="NCBI Taxonomy" id="68888"/>
    <lineage>
        <taxon>Eukaryota</taxon>
        <taxon>Metazoa</taxon>
        <taxon>Ecdysozoa</taxon>
        <taxon>Nematoda</taxon>
        <taxon>Enoplea</taxon>
        <taxon>Dorylaimia</taxon>
        <taxon>Trichinellida</taxon>
        <taxon>Trichuridae</taxon>
        <taxon>Trichuris</taxon>
    </lineage>
</organism>
<dbReference type="Proteomes" id="UP000030758">
    <property type="component" value="Unassembled WGS sequence"/>
</dbReference>
<evidence type="ECO:0000313" key="1">
    <source>
        <dbReference type="EMBL" id="KFD64938.1"/>
    </source>
</evidence>
<dbReference type="EMBL" id="KL367547">
    <property type="protein sequence ID" value="KFD64938.1"/>
    <property type="molecule type" value="Genomic_DNA"/>
</dbReference>